<sequence length="162" mass="18678">MRAITRSVLAAALLACGAASAQVSVSYIKPEDFADVPRNAIERERVLKDFSSYFDTWSAKLPAGQTLKIEVLDIDLAGRMWPRHNGGEDIRVLNDGADWPRMRLRYTLEQDGQSVRSGDEQLANMSYMQRINRYWETDTLRYEKQMLDEWFDKTIVRKTAAR</sequence>
<dbReference type="EMBL" id="WNKW01000006">
    <property type="protein sequence ID" value="MTW34927.1"/>
    <property type="molecule type" value="Genomic_DNA"/>
</dbReference>
<keyword evidence="3" id="KW-1185">Reference proteome</keyword>
<dbReference type="Proteomes" id="UP000735592">
    <property type="component" value="Unassembled WGS sequence"/>
</dbReference>
<comment type="caution">
    <text evidence="2">The sequence shown here is derived from an EMBL/GenBank/DDBJ whole genome shotgun (WGS) entry which is preliminary data.</text>
</comment>
<evidence type="ECO:0000313" key="2">
    <source>
        <dbReference type="EMBL" id="MTW34927.1"/>
    </source>
</evidence>
<dbReference type="Pfam" id="PF11454">
    <property type="entry name" value="DUF3016"/>
    <property type="match status" value="1"/>
</dbReference>
<accession>A0ABW9SSD5</accession>
<gene>
    <name evidence="2" type="ORF">GM655_19175</name>
</gene>
<evidence type="ECO:0000256" key="1">
    <source>
        <dbReference type="SAM" id="SignalP"/>
    </source>
</evidence>
<dbReference type="InterPro" id="IPR021557">
    <property type="entry name" value="DUF3016"/>
</dbReference>
<name>A0ABW9SSD5_9BURK</name>
<dbReference type="RefSeq" id="WP_155436267.1">
    <property type="nucleotide sequence ID" value="NZ_JBHLXK010000002.1"/>
</dbReference>
<keyword evidence="1" id="KW-0732">Signal</keyword>
<organism evidence="2 3">
    <name type="scientific">Pseudoduganella danionis</name>
    <dbReference type="NCBI Taxonomy" id="1890295"/>
    <lineage>
        <taxon>Bacteria</taxon>
        <taxon>Pseudomonadati</taxon>
        <taxon>Pseudomonadota</taxon>
        <taxon>Betaproteobacteria</taxon>
        <taxon>Burkholderiales</taxon>
        <taxon>Oxalobacteraceae</taxon>
        <taxon>Telluria group</taxon>
        <taxon>Pseudoduganella</taxon>
    </lineage>
</organism>
<reference evidence="2 3" key="1">
    <citation type="submission" date="2019-11" db="EMBL/GenBank/DDBJ databases">
        <title>Type strains purchased from KCTC, JCM and DSMZ.</title>
        <authorList>
            <person name="Lu H."/>
        </authorList>
    </citation>
    <scope>NUCLEOTIDE SEQUENCE [LARGE SCALE GENOMIC DNA]</scope>
    <source>
        <strain evidence="2 3">DSM 103461</strain>
    </source>
</reference>
<protein>
    <submittedName>
        <fullName evidence="2">DUF3016 domain-containing protein</fullName>
    </submittedName>
</protein>
<feature type="signal peptide" evidence="1">
    <location>
        <begin position="1"/>
        <end position="21"/>
    </location>
</feature>
<feature type="chain" id="PRO_5045381532" evidence="1">
    <location>
        <begin position="22"/>
        <end position="162"/>
    </location>
</feature>
<evidence type="ECO:0000313" key="3">
    <source>
        <dbReference type="Proteomes" id="UP000735592"/>
    </source>
</evidence>
<proteinExistence type="predicted"/>